<dbReference type="GO" id="GO:0051289">
    <property type="term" value="P:protein homotetramerization"/>
    <property type="evidence" value="ECO:0007669"/>
    <property type="project" value="InterPro"/>
</dbReference>
<dbReference type="Pfam" id="PF12884">
    <property type="entry name" value="TORC_N"/>
    <property type="match status" value="1"/>
</dbReference>
<evidence type="ECO:0000256" key="6">
    <source>
        <dbReference type="ARBA" id="ARBA00023015"/>
    </source>
</evidence>
<comment type="similarity">
    <text evidence="3">Belongs to the TORC family.</text>
</comment>
<evidence type="ECO:0000256" key="2">
    <source>
        <dbReference type="ARBA" id="ARBA00004496"/>
    </source>
</evidence>
<accession>A0A816C6B6</accession>
<dbReference type="AlphaFoldDB" id="A0A816C6B6"/>
<feature type="compositionally biased region" description="Polar residues" evidence="10">
    <location>
        <begin position="238"/>
        <end position="252"/>
    </location>
</feature>
<evidence type="ECO:0000256" key="10">
    <source>
        <dbReference type="SAM" id="MobiDB-lite"/>
    </source>
</evidence>
<dbReference type="GO" id="GO:0005634">
    <property type="term" value="C:nucleus"/>
    <property type="evidence" value="ECO:0007669"/>
    <property type="project" value="UniProtKB-SubCell"/>
</dbReference>
<sequence>MTSPRKFAEKIALIQQKQAEDDAAFNTIITEVEAAKQRADGVSSTKRKLDVPTRKYEITNGLNHSDSNNYTNQSCKGENNNGSDRLLIPPDNPSWRRIHSDSSLPSMMPSNFTHYHTQIDNNDPNQQLNFGLNDIKLEASSYNNAHHHHHHQHLQVQSNHYYDLNNNNNYCDDQGNMFYLSTQQPIASSSSTNNNNTHTQLGPRFSCGNNNSNVLMLPPNQNSRIGNGGSLPDLRNGNVYNNQQLSFSTNPSQQQQQQHFLRSPSPHENGDGDLFALGPQQQLPSRSGPLKPSPSIRRRHSPIGDGKQGSPRRQNSPTPDISSTQQNHYRVEPQSPPSIPNYSPQNSPHLLPNLGNELSPFSPQQQSTDNQQPYFTLPNHFDQINLDNNYYSSQQQPSPPSSHQNNNHSLPTTPGVTNGLRQRDFYAAFIDDMSPSYCHNQSPVNIKTNVNQKSPTIPDIILTDPDSSKLDLSKELANDFINPFDHLIDANDLNTDFLLNTVDLSVDPNICDDAFRMEQ</sequence>
<feature type="region of interest" description="Disordered" evidence="10">
    <location>
        <begin position="186"/>
        <end position="418"/>
    </location>
</feature>
<evidence type="ECO:0000313" key="12">
    <source>
        <dbReference type="EMBL" id="CAF1393750.1"/>
    </source>
</evidence>
<dbReference type="Proteomes" id="UP000663877">
    <property type="component" value="Unassembled WGS sequence"/>
</dbReference>
<keyword evidence="14" id="KW-1185">Reference proteome</keyword>
<feature type="region of interest" description="Disordered" evidence="10">
    <location>
        <begin position="59"/>
        <end position="83"/>
    </location>
</feature>
<keyword evidence="7" id="KW-0010">Activator</keyword>
<comment type="caution">
    <text evidence="13">The sequence shown here is derived from an EMBL/GenBank/DDBJ whole genome shotgun (WGS) entry which is preliminary data.</text>
</comment>
<evidence type="ECO:0000256" key="8">
    <source>
        <dbReference type="ARBA" id="ARBA00023163"/>
    </source>
</evidence>
<dbReference type="Proteomes" id="UP000663832">
    <property type="component" value="Unassembled WGS sequence"/>
</dbReference>
<feature type="compositionally biased region" description="Low complexity" evidence="10">
    <location>
        <begin position="388"/>
        <end position="409"/>
    </location>
</feature>
<proteinExistence type="inferred from homology"/>
<feature type="compositionally biased region" description="Polar residues" evidence="10">
    <location>
        <begin position="60"/>
        <end position="83"/>
    </location>
</feature>
<feature type="compositionally biased region" description="Polar residues" evidence="10">
    <location>
        <begin position="359"/>
        <end position="374"/>
    </location>
</feature>
<dbReference type="InterPro" id="IPR024786">
    <property type="entry name" value="TORC"/>
</dbReference>
<keyword evidence="8" id="KW-0804">Transcription</keyword>
<protein>
    <recommendedName>
        <fullName evidence="11">Transducer of regulated CREB activity N-terminal domain-containing protein</fullName>
    </recommendedName>
</protein>
<feature type="compositionally biased region" description="Polar residues" evidence="10">
    <location>
        <begin position="207"/>
        <end position="225"/>
    </location>
</feature>
<feature type="compositionally biased region" description="Polar residues" evidence="10">
    <location>
        <begin position="311"/>
        <end position="328"/>
    </location>
</feature>
<feature type="domain" description="Transducer of regulated CREB activity N-terminal" evidence="11">
    <location>
        <begin position="4"/>
        <end position="55"/>
    </location>
</feature>
<keyword evidence="9" id="KW-0539">Nucleus</keyword>
<dbReference type="OrthoDB" id="8947034at2759"/>
<evidence type="ECO:0000313" key="14">
    <source>
        <dbReference type="Proteomes" id="UP000663832"/>
    </source>
</evidence>
<name>A0A816C6B6_9BILA</name>
<reference evidence="13" key="1">
    <citation type="submission" date="2021-02" db="EMBL/GenBank/DDBJ databases">
        <authorList>
            <person name="Nowell W R."/>
        </authorList>
    </citation>
    <scope>NUCLEOTIDE SEQUENCE</scope>
</reference>
<dbReference type="PANTHER" id="PTHR13589:SF15">
    <property type="entry name" value="CREB-REGULATED TRANSCRIPTION COACTIVATOR, ISOFORM B"/>
    <property type="match status" value="1"/>
</dbReference>
<evidence type="ECO:0000256" key="9">
    <source>
        <dbReference type="ARBA" id="ARBA00023242"/>
    </source>
</evidence>
<keyword evidence="4" id="KW-0963">Cytoplasm</keyword>
<dbReference type="EMBL" id="CAJNOM010001726">
    <property type="protein sequence ID" value="CAF1617402.1"/>
    <property type="molecule type" value="Genomic_DNA"/>
</dbReference>
<dbReference type="InterPro" id="IPR024783">
    <property type="entry name" value="TORC_N"/>
</dbReference>
<evidence type="ECO:0000259" key="11">
    <source>
        <dbReference type="Pfam" id="PF12884"/>
    </source>
</evidence>
<evidence type="ECO:0000256" key="4">
    <source>
        <dbReference type="ARBA" id="ARBA00022490"/>
    </source>
</evidence>
<keyword evidence="6" id="KW-0805">Transcription regulation</keyword>
<gene>
    <name evidence="12" type="ORF">BJG266_LOCUS37264</name>
    <name evidence="13" type="ORF">QVE165_LOCUS55054</name>
</gene>
<keyword evidence="5" id="KW-0597">Phosphoprotein</keyword>
<comment type="subcellular location">
    <subcellularLocation>
        <location evidence="2">Cytoplasm</location>
    </subcellularLocation>
    <subcellularLocation>
        <location evidence="1">Nucleus</location>
    </subcellularLocation>
</comment>
<evidence type="ECO:0000256" key="3">
    <source>
        <dbReference type="ARBA" id="ARBA00007167"/>
    </source>
</evidence>
<dbReference type="GO" id="GO:0008140">
    <property type="term" value="F:cAMP response element binding protein binding"/>
    <property type="evidence" value="ECO:0007669"/>
    <property type="project" value="InterPro"/>
</dbReference>
<evidence type="ECO:0000313" key="13">
    <source>
        <dbReference type="EMBL" id="CAF1617402.1"/>
    </source>
</evidence>
<dbReference type="EMBL" id="CAJNOI010001208">
    <property type="protein sequence ID" value="CAF1393750.1"/>
    <property type="molecule type" value="Genomic_DNA"/>
</dbReference>
<evidence type="ECO:0000256" key="1">
    <source>
        <dbReference type="ARBA" id="ARBA00004123"/>
    </source>
</evidence>
<dbReference type="GO" id="GO:0005737">
    <property type="term" value="C:cytoplasm"/>
    <property type="evidence" value="ECO:0007669"/>
    <property type="project" value="UniProtKB-SubCell"/>
</dbReference>
<evidence type="ECO:0000256" key="5">
    <source>
        <dbReference type="ARBA" id="ARBA00022553"/>
    </source>
</evidence>
<evidence type="ECO:0000256" key="7">
    <source>
        <dbReference type="ARBA" id="ARBA00023159"/>
    </source>
</evidence>
<dbReference type="GO" id="GO:0045944">
    <property type="term" value="P:positive regulation of transcription by RNA polymerase II"/>
    <property type="evidence" value="ECO:0007669"/>
    <property type="project" value="TreeGrafter"/>
</dbReference>
<feature type="compositionally biased region" description="Low complexity" evidence="10">
    <location>
        <begin position="188"/>
        <end position="197"/>
    </location>
</feature>
<dbReference type="PANTHER" id="PTHR13589">
    <property type="entry name" value="CREB-REGULATED TRANSCRIPTION COACTIVATOR"/>
    <property type="match status" value="1"/>
</dbReference>
<organism evidence="13 14">
    <name type="scientific">Adineta steineri</name>
    <dbReference type="NCBI Taxonomy" id="433720"/>
    <lineage>
        <taxon>Eukaryota</taxon>
        <taxon>Metazoa</taxon>
        <taxon>Spiralia</taxon>
        <taxon>Gnathifera</taxon>
        <taxon>Rotifera</taxon>
        <taxon>Eurotatoria</taxon>
        <taxon>Bdelloidea</taxon>
        <taxon>Adinetida</taxon>
        <taxon>Adinetidae</taxon>
        <taxon>Adineta</taxon>
    </lineage>
</organism>